<evidence type="ECO:0000256" key="9">
    <source>
        <dbReference type="ARBA" id="ARBA00031306"/>
    </source>
</evidence>
<keyword evidence="8" id="KW-0460">Magnesium</keyword>
<dbReference type="PANTHER" id="PTHR30040:SF2">
    <property type="entry name" value="FAD:PROTEIN FMN TRANSFERASE"/>
    <property type="match status" value="1"/>
</dbReference>
<dbReference type="EC" id="2.7.1.180" evidence="2"/>
<organism evidence="11 12">
    <name type="scientific">Jatrophihabitans endophyticus</name>
    <dbReference type="NCBI Taxonomy" id="1206085"/>
    <lineage>
        <taxon>Bacteria</taxon>
        <taxon>Bacillati</taxon>
        <taxon>Actinomycetota</taxon>
        <taxon>Actinomycetes</taxon>
        <taxon>Jatrophihabitantales</taxon>
        <taxon>Jatrophihabitantaceae</taxon>
        <taxon>Jatrophihabitans</taxon>
    </lineage>
</organism>
<comment type="cofactor">
    <cofactor evidence="1">
        <name>Mg(2+)</name>
        <dbReference type="ChEBI" id="CHEBI:18420"/>
    </cofactor>
</comment>
<proteinExistence type="predicted"/>
<dbReference type="SUPFAM" id="SSF143631">
    <property type="entry name" value="ApbE-like"/>
    <property type="match status" value="1"/>
</dbReference>
<keyword evidence="7" id="KW-0274">FAD</keyword>
<protein>
    <recommendedName>
        <fullName evidence="3">FAD:protein FMN transferase</fullName>
        <ecNumber evidence="2">2.7.1.180</ecNumber>
    </recommendedName>
    <alternativeName>
        <fullName evidence="9">Flavin transferase</fullName>
    </alternativeName>
</protein>
<keyword evidence="4" id="KW-0285">Flavoprotein</keyword>
<evidence type="ECO:0000256" key="3">
    <source>
        <dbReference type="ARBA" id="ARBA00016337"/>
    </source>
</evidence>
<evidence type="ECO:0000256" key="6">
    <source>
        <dbReference type="ARBA" id="ARBA00022723"/>
    </source>
</evidence>
<evidence type="ECO:0000256" key="1">
    <source>
        <dbReference type="ARBA" id="ARBA00001946"/>
    </source>
</evidence>
<dbReference type="InterPro" id="IPR003374">
    <property type="entry name" value="ApbE-like_sf"/>
</dbReference>
<sequence>MTATFETTAWSCAVRLVVTDDRVLDRAARDLVALLDRVDRAASRFRADSALGVANARAGRPCAIPRLLVDLVGAALDAAAATDGAVDPTLGLAMQRIGYDRDIAAVQAGDVAAGSPTVPSLPGRWRSVRLHREAGLLTVPVGTALDLGATAKAWTADRAATTLAGRYGTGVLVELGGDLAVAGSRPGGWVVRVAERAGAGDGQLITLRHGGLTTSTTTVRTWTRGGRPQHHIVDPVSGEPVTGPWRTATVAAGSALAANTASTAAVVMGAGARAWLRDQGLAARLVDQAGAVHVLGGWPDPRPAAELLGAAS</sequence>
<gene>
    <name evidence="11" type="ORF">SAMN05443575_3407</name>
</gene>
<dbReference type="PANTHER" id="PTHR30040">
    <property type="entry name" value="THIAMINE BIOSYNTHESIS LIPOPROTEIN APBE"/>
    <property type="match status" value="1"/>
</dbReference>
<dbReference type="GO" id="GO:0016740">
    <property type="term" value="F:transferase activity"/>
    <property type="evidence" value="ECO:0007669"/>
    <property type="project" value="UniProtKB-KW"/>
</dbReference>
<comment type="catalytic activity">
    <reaction evidence="10">
        <text>L-threonyl-[protein] + FAD = FMN-L-threonyl-[protein] + AMP + H(+)</text>
        <dbReference type="Rhea" id="RHEA:36847"/>
        <dbReference type="Rhea" id="RHEA-COMP:11060"/>
        <dbReference type="Rhea" id="RHEA-COMP:11061"/>
        <dbReference type="ChEBI" id="CHEBI:15378"/>
        <dbReference type="ChEBI" id="CHEBI:30013"/>
        <dbReference type="ChEBI" id="CHEBI:57692"/>
        <dbReference type="ChEBI" id="CHEBI:74257"/>
        <dbReference type="ChEBI" id="CHEBI:456215"/>
        <dbReference type="EC" id="2.7.1.180"/>
    </reaction>
</comment>
<evidence type="ECO:0000256" key="5">
    <source>
        <dbReference type="ARBA" id="ARBA00022679"/>
    </source>
</evidence>
<evidence type="ECO:0000256" key="8">
    <source>
        <dbReference type="ARBA" id="ARBA00022842"/>
    </source>
</evidence>
<keyword evidence="11" id="KW-0449">Lipoprotein</keyword>
<dbReference type="STRING" id="1206085.SAMN05443575_3407"/>
<evidence type="ECO:0000256" key="4">
    <source>
        <dbReference type="ARBA" id="ARBA00022630"/>
    </source>
</evidence>
<evidence type="ECO:0000256" key="10">
    <source>
        <dbReference type="ARBA" id="ARBA00048540"/>
    </source>
</evidence>
<dbReference type="AlphaFoldDB" id="A0A1M5R184"/>
<dbReference type="Pfam" id="PF02424">
    <property type="entry name" value="ApbE"/>
    <property type="match status" value="1"/>
</dbReference>
<dbReference type="GO" id="GO:0046872">
    <property type="term" value="F:metal ion binding"/>
    <property type="evidence" value="ECO:0007669"/>
    <property type="project" value="UniProtKB-KW"/>
</dbReference>
<evidence type="ECO:0000256" key="2">
    <source>
        <dbReference type="ARBA" id="ARBA00011955"/>
    </source>
</evidence>
<keyword evidence="12" id="KW-1185">Reference proteome</keyword>
<reference evidence="11 12" key="1">
    <citation type="submission" date="2016-11" db="EMBL/GenBank/DDBJ databases">
        <authorList>
            <person name="Jaros S."/>
            <person name="Januszkiewicz K."/>
            <person name="Wedrychowicz H."/>
        </authorList>
    </citation>
    <scope>NUCLEOTIDE SEQUENCE [LARGE SCALE GENOMIC DNA]</scope>
    <source>
        <strain evidence="11 12">DSM 45627</strain>
    </source>
</reference>
<keyword evidence="5" id="KW-0808">Transferase</keyword>
<evidence type="ECO:0000313" key="12">
    <source>
        <dbReference type="Proteomes" id="UP000186132"/>
    </source>
</evidence>
<accession>A0A1M5R184</accession>
<dbReference type="EMBL" id="FQVU01000005">
    <property type="protein sequence ID" value="SHH19729.1"/>
    <property type="molecule type" value="Genomic_DNA"/>
</dbReference>
<evidence type="ECO:0000256" key="7">
    <source>
        <dbReference type="ARBA" id="ARBA00022827"/>
    </source>
</evidence>
<name>A0A1M5R184_9ACTN</name>
<keyword evidence="6" id="KW-0479">Metal-binding</keyword>
<dbReference type="RefSeq" id="WP_200800280.1">
    <property type="nucleotide sequence ID" value="NZ_FQVU01000005.1"/>
</dbReference>
<dbReference type="Gene3D" id="3.10.520.10">
    <property type="entry name" value="ApbE-like domains"/>
    <property type="match status" value="1"/>
</dbReference>
<dbReference type="InterPro" id="IPR024932">
    <property type="entry name" value="ApbE"/>
</dbReference>
<dbReference type="Proteomes" id="UP000186132">
    <property type="component" value="Unassembled WGS sequence"/>
</dbReference>
<evidence type="ECO:0000313" key="11">
    <source>
        <dbReference type="EMBL" id="SHH19729.1"/>
    </source>
</evidence>